<protein>
    <submittedName>
        <fullName evidence="4">Glyco_18 domain-containing protein</fullName>
    </submittedName>
</protein>
<dbReference type="GO" id="GO:0004568">
    <property type="term" value="F:chitinase activity"/>
    <property type="evidence" value="ECO:0007669"/>
    <property type="project" value="TreeGrafter"/>
</dbReference>
<dbReference type="AlphaFoldDB" id="A0A1I7Z0T9"/>
<dbReference type="SUPFAM" id="SSF51445">
    <property type="entry name" value="(Trans)glycosidases"/>
    <property type="match status" value="3"/>
</dbReference>
<proteinExistence type="predicted"/>
<feature type="chain" id="PRO_5009312817" evidence="1">
    <location>
        <begin position="22"/>
        <end position="1118"/>
    </location>
</feature>
<feature type="domain" description="GH18" evidence="2">
    <location>
        <begin position="406"/>
        <end position="750"/>
    </location>
</feature>
<accession>A0A1I7Z0T9</accession>
<evidence type="ECO:0000313" key="4">
    <source>
        <dbReference type="WBParaSite" id="L893_g21777.t1"/>
    </source>
</evidence>
<evidence type="ECO:0000256" key="1">
    <source>
        <dbReference type="SAM" id="SignalP"/>
    </source>
</evidence>
<keyword evidence="3" id="KW-1185">Reference proteome</keyword>
<dbReference type="GO" id="GO:0006032">
    <property type="term" value="P:chitin catabolic process"/>
    <property type="evidence" value="ECO:0007669"/>
    <property type="project" value="TreeGrafter"/>
</dbReference>
<dbReference type="WBParaSite" id="L893_g21777.t1">
    <property type="protein sequence ID" value="L893_g21777.t1"/>
    <property type="gene ID" value="L893_g21777"/>
</dbReference>
<dbReference type="Proteomes" id="UP000095287">
    <property type="component" value="Unplaced"/>
</dbReference>
<dbReference type="InterPro" id="IPR050314">
    <property type="entry name" value="Glycosyl_Hydrlase_18"/>
</dbReference>
<dbReference type="InterPro" id="IPR017853">
    <property type="entry name" value="GH"/>
</dbReference>
<dbReference type="InterPro" id="IPR001223">
    <property type="entry name" value="Glyco_hydro18_cat"/>
</dbReference>
<keyword evidence="1" id="KW-0732">Signal</keyword>
<sequence>MAMLLQVWLVAVLCLFGAAVGSTGSRDCSFYCFHSPQNRRESVNVDIVRNLSCTHFVYGFAQFGKRANIIGPSWMDEDVGRRGNYLKISHLKSYTPITVLLGIRAEEWLTFLESNQLMERYVRGLFHFIWTQRFDGFMFDFSPVIYKSPKFVKFLQVHSFFYIEVPYSPFQLIHERNMKRKDPIQIVLSVGARDVSLTKEHWQTVEPYVQAVYMVAEDIAYAHDPTAAIHHQALFPSDTIPPSDTISYNAEALKNSGFPPSKIVIGLSAWARTYEPLDPKNTGHMKPAHGYGARGSDKNRTDGILPYGELCGVQADGKSEHDIKTSTSALLDDLGFWHAFTAPGPVLKQKLDWIRDQGYSGVGLSSIRGDDELNQCGEGPMPIHQFVADNLKCYEIHEPHNATQECTRICTIRTESSTGSFPFANLKPSLCSHIIVSSADFTLSGFIGLPNSVQAVLAEYNRWNVTNRPPVLLSVGATQESHFWRKVLETESQRKLLIERIGQVLHANQIDGIDVSWTQQPINQTDGQLLIDFVKELRQTLAQFMILVSITPQSTYDNSYDMKALESNADFIILQGHRFHDPAGNMTGHHSTMFNTSQLITDQSMTLESFSNIVLSQGMPASKIVLGMSAEGISMKTKNFTWSHALGGETMRGPRVPAHFRVSQEQICAMLEQENTEYKFAEDMGVPMLLQGDELVAFDNARSVRMKTTYASVNNLGGVALLALEKDDVHGRCGPSFRLLESIASAQVCNTCDKKKQETVSAGQCTDAFRLLCTYELPNIVKNAVDPETIPFNKCKNIVVEEMVLGVNGSIDPFTDVDFKHMATLTVARQKFQVGEVTMIAAIKCNMGNASVFKELLDSETSRDLMIKNIVQLATYHSFDGVQFKCHHMMSPSTKENFAAMTEAVNQKFKAQPDRSCPRTVSVRIPASFNGPCGDNLEQCYDVAGLNKLDSVVLEPFQSRKNGTEIISPMFSMTDNDDEVSVDKTVKMWLESGVLPSKIIVHIPAYGVEQMEYDYSGEGRVIREQITEPRAQICKTVSESATKSHTLYDAMTHFTAITEGNWITYDTEQTISYRVRYAQREGLGGVGLFTLKFDDHEGSCSTGTFPMLSAIRKHMCFE</sequence>
<reference evidence="4" key="1">
    <citation type="submission" date="2016-11" db="UniProtKB">
        <authorList>
            <consortium name="WormBaseParasite"/>
        </authorList>
    </citation>
    <scope>IDENTIFICATION</scope>
</reference>
<dbReference type="GO" id="GO:0005975">
    <property type="term" value="P:carbohydrate metabolic process"/>
    <property type="evidence" value="ECO:0007669"/>
    <property type="project" value="InterPro"/>
</dbReference>
<dbReference type="Gene3D" id="3.20.20.80">
    <property type="entry name" value="Glycosidases"/>
    <property type="match status" value="4"/>
</dbReference>
<feature type="signal peptide" evidence="1">
    <location>
        <begin position="1"/>
        <end position="21"/>
    </location>
</feature>
<dbReference type="PANTHER" id="PTHR11177:SF401">
    <property type="entry name" value="CHITINASE-LIKE PROTEIN C25A8.4"/>
    <property type="match status" value="1"/>
</dbReference>
<evidence type="ECO:0000259" key="2">
    <source>
        <dbReference type="PROSITE" id="PS51910"/>
    </source>
</evidence>
<dbReference type="GO" id="GO:0005576">
    <property type="term" value="C:extracellular region"/>
    <property type="evidence" value="ECO:0007669"/>
    <property type="project" value="TreeGrafter"/>
</dbReference>
<dbReference type="InterPro" id="IPR011583">
    <property type="entry name" value="Chitinase_II/V-like_cat"/>
</dbReference>
<dbReference type="Pfam" id="PF00704">
    <property type="entry name" value="Glyco_hydro_18"/>
    <property type="match status" value="3"/>
</dbReference>
<dbReference type="InterPro" id="IPR029070">
    <property type="entry name" value="Chitinase_insertion_sf"/>
</dbReference>
<feature type="domain" description="GH18" evidence="2">
    <location>
        <begin position="769"/>
        <end position="1118"/>
    </location>
</feature>
<dbReference type="GO" id="GO:0008061">
    <property type="term" value="F:chitin binding"/>
    <property type="evidence" value="ECO:0007669"/>
    <property type="project" value="InterPro"/>
</dbReference>
<evidence type="ECO:0000313" key="3">
    <source>
        <dbReference type="Proteomes" id="UP000095287"/>
    </source>
</evidence>
<organism evidence="3 4">
    <name type="scientific">Steinernema glaseri</name>
    <dbReference type="NCBI Taxonomy" id="37863"/>
    <lineage>
        <taxon>Eukaryota</taxon>
        <taxon>Metazoa</taxon>
        <taxon>Ecdysozoa</taxon>
        <taxon>Nematoda</taxon>
        <taxon>Chromadorea</taxon>
        <taxon>Rhabditida</taxon>
        <taxon>Tylenchina</taxon>
        <taxon>Panagrolaimomorpha</taxon>
        <taxon>Strongyloidoidea</taxon>
        <taxon>Steinernematidae</taxon>
        <taxon>Steinernema</taxon>
    </lineage>
</organism>
<name>A0A1I7Z0T9_9BILA</name>
<dbReference type="PROSITE" id="PS51910">
    <property type="entry name" value="GH18_2"/>
    <property type="match status" value="2"/>
</dbReference>
<dbReference type="Gene3D" id="3.10.50.10">
    <property type="match status" value="2"/>
</dbReference>
<dbReference type="SMART" id="SM00636">
    <property type="entry name" value="Glyco_18"/>
    <property type="match status" value="2"/>
</dbReference>
<dbReference type="PANTHER" id="PTHR11177">
    <property type="entry name" value="CHITINASE"/>
    <property type="match status" value="1"/>
</dbReference>